<dbReference type="InterPro" id="IPR051910">
    <property type="entry name" value="ComF/GntX_DNA_util-trans"/>
</dbReference>
<feature type="domain" description="Double zinc ribbon" evidence="3">
    <location>
        <begin position="14"/>
        <end position="63"/>
    </location>
</feature>
<dbReference type="Pfam" id="PF18912">
    <property type="entry name" value="DZR_2"/>
    <property type="match status" value="1"/>
</dbReference>
<dbReference type="InterPro" id="IPR000836">
    <property type="entry name" value="PRTase_dom"/>
</dbReference>
<dbReference type="Gene3D" id="3.40.50.2020">
    <property type="match status" value="1"/>
</dbReference>
<evidence type="ECO:0000259" key="2">
    <source>
        <dbReference type="Pfam" id="PF00156"/>
    </source>
</evidence>
<organism evidence="4 5">
    <name type="scientific">Suttonella indologenes</name>
    <dbReference type="NCBI Taxonomy" id="13276"/>
    <lineage>
        <taxon>Bacteria</taxon>
        <taxon>Pseudomonadati</taxon>
        <taxon>Pseudomonadota</taxon>
        <taxon>Gammaproteobacteria</taxon>
        <taxon>Cardiobacteriales</taxon>
        <taxon>Cardiobacteriaceae</taxon>
        <taxon>Suttonella</taxon>
    </lineage>
</organism>
<accession>A0A380MY78</accession>
<evidence type="ECO:0000259" key="3">
    <source>
        <dbReference type="Pfam" id="PF18912"/>
    </source>
</evidence>
<dbReference type="RefSeq" id="WP_115218448.1">
    <property type="nucleotide sequence ID" value="NZ_UHIA01000004.1"/>
</dbReference>
<comment type="similarity">
    <text evidence="1">Belongs to the ComF/GntX family.</text>
</comment>
<gene>
    <name evidence="4" type="ORF">NCTC10717_01211</name>
</gene>
<dbReference type="PANTHER" id="PTHR47505">
    <property type="entry name" value="DNA UTILIZATION PROTEIN YHGH"/>
    <property type="match status" value="1"/>
</dbReference>
<evidence type="ECO:0000313" key="4">
    <source>
        <dbReference type="EMBL" id="SUO96853.1"/>
    </source>
</evidence>
<reference evidence="4 5" key="1">
    <citation type="submission" date="2018-06" db="EMBL/GenBank/DDBJ databases">
        <authorList>
            <consortium name="Pathogen Informatics"/>
            <person name="Doyle S."/>
        </authorList>
    </citation>
    <scope>NUCLEOTIDE SEQUENCE [LARGE SCALE GENOMIC DNA]</scope>
    <source>
        <strain evidence="4 5">NCTC10717</strain>
    </source>
</reference>
<protein>
    <submittedName>
        <fullName evidence="4">DNA utilization protein GntX</fullName>
    </submittedName>
</protein>
<dbReference type="AlphaFoldDB" id="A0A380MY78"/>
<keyword evidence="5" id="KW-1185">Reference proteome</keyword>
<dbReference type="EMBL" id="UHIA01000004">
    <property type="protein sequence ID" value="SUO96853.1"/>
    <property type="molecule type" value="Genomic_DNA"/>
</dbReference>
<name>A0A380MY78_9GAMM</name>
<dbReference type="Proteomes" id="UP000254575">
    <property type="component" value="Unassembled WGS sequence"/>
</dbReference>
<dbReference type="Pfam" id="PF00156">
    <property type="entry name" value="Pribosyltran"/>
    <property type="match status" value="1"/>
</dbReference>
<dbReference type="SUPFAM" id="SSF53271">
    <property type="entry name" value="PRTase-like"/>
    <property type="match status" value="1"/>
</dbReference>
<dbReference type="OrthoDB" id="9793412at2"/>
<evidence type="ECO:0000256" key="1">
    <source>
        <dbReference type="ARBA" id="ARBA00008007"/>
    </source>
</evidence>
<dbReference type="InterPro" id="IPR029057">
    <property type="entry name" value="PRTase-like"/>
</dbReference>
<proteinExistence type="inferred from homology"/>
<sequence>MNFSAFWSAPSFAAFFPQSCLHCNAFCEEPLCTDCQTLLRAFPRHCRSCSRPLPQAEVCGACLRKPPEIEALFIVCCFEHVVRDVVLAAKYAANRRALALMATMMSQCSLPAVDVLLPMPISRGRLLQRGFNQTHYLAAAMAKHYDLPMNKALLVKQGRAPQSSLAARLRRKNIRGAFSVQGASPPSVLLLDDVYTTGATMREAARTLKNAGAQRVYAAVFAAALFD</sequence>
<dbReference type="InterPro" id="IPR044005">
    <property type="entry name" value="DZR_2"/>
</dbReference>
<evidence type="ECO:0000313" key="5">
    <source>
        <dbReference type="Proteomes" id="UP000254575"/>
    </source>
</evidence>
<dbReference type="CDD" id="cd06223">
    <property type="entry name" value="PRTases_typeI"/>
    <property type="match status" value="1"/>
</dbReference>
<dbReference type="PANTHER" id="PTHR47505:SF1">
    <property type="entry name" value="DNA UTILIZATION PROTEIN YHGH"/>
    <property type="match status" value="1"/>
</dbReference>
<feature type="domain" description="Phosphoribosyltransferase" evidence="2">
    <location>
        <begin position="187"/>
        <end position="223"/>
    </location>
</feature>